<feature type="region of interest" description="Disordered" evidence="1">
    <location>
        <begin position="224"/>
        <end position="245"/>
    </location>
</feature>
<protein>
    <recommendedName>
        <fullName evidence="2">DUF6590 domain-containing protein</fullName>
    </recommendedName>
</protein>
<dbReference type="STRING" id="60172.A0A1V6RQW0"/>
<evidence type="ECO:0000256" key="1">
    <source>
        <dbReference type="SAM" id="MobiDB-lite"/>
    </source>
</evidence>
<sequence length="445" mass="49662">MASDWVLHSESNRWVRSIYDHSGEFLYEWDYTSGALTPAVASQASSLAPRQRSTSGSAFPNLEDGYGHQTPFAPGPGLHVQPQDPLDYSQTYTNRMDLNHRSPPTGYQQLPNHRADGEIYPIAGAVTTGKASNPPEWVPEVSRETTGRRTGRPSISDRSEATTSSRSDGSIPRIHVEDPQGLSLGDHQASHMVLSYRSSHSHRNDPILGDAQPKYDGEVQKSLEPGYVIPGSNGERETLDPRYKRQSDPRRVFSMLWHENAGWHGTILSEKVPPPSSSPFTKGKYQEPIYSSIRRTVVVKEQRSCCWCVYWARRGKAGIDRSKHAVIRMRGDRPRTVHSEPRMAKEPLEVDPARPDQKLDCMSRVNFGKVYTIEHNVKVLPVGKITEASRARFLEYARATVTINAYSSDFMTFISDLEKEGQHDGKGRGSLAVSPTVNSAGHVSR</sequence>
<feature type="compositionally biased region" description="Basic and acidic residues" evidence="1">
    <location>
        <begin position="234"/>
        <end position="245"/>
    </location>
</feature>
<organism evidence="3 4">
    <name type="scientific">Penicillium solitum</name>
    <dbReference type="NCBI Taxonomy" id="60172"/>
    <lineage>
        <taxon>Eukaryota</taxon>
        <taxon>Fungi</taxon>
        <taxon>Dikarya</taxon>
        <taxon>Ascomycota</taxon>
        <taxon>Pezizomycotina</taxon>
        <taxon>Eurotiomycetes</taxon>
        <taxon>Eurotiomycetidae</taxon>
        <taxon>Eurotiales</taxon>
        <taxon>Aspergillaceae</taxon>
        <taxon>Penicillium</taxon>
    </lineage>
</organism>
<gene>
    <name evidence="3" type="ORF">PENSOL_c001G02778</name>
</gene>
<evidence type="ECO:0000313" key="3">
    <source>
        <dbReference type="EMBL" id="OQE04155.1"/>
    </source>
</evidence>
<comment type="caution">
    <text evidence="3">The sequence shown here is derived from an EMBL/GenBank/DDBJ whole genome shotgun (WGS) entry which is preliminary data.</text>
</comment>
<dbReference type="InterPro" id="IPR046497">
    <property type="entry name" value="DUF6590"/>
</dbReference>
<reference evidence="4" key="1">
    <citation type="journal article" date="2017" name="Nat. Microbiol.">
        <title>Global analysis of biosynthetic gene clusters reveals vast potential of secondary metabolite production in Penicillium species.</title>
        <authorList>
            <person name="Nielsen J.C."/>
            <person name="Grijseels S."/>
            <person name="Prigent S."/>
            <person name="Ji B."/>
            <person name="Dainat J."/>
            <person name="Nielsen K.F."/>
            <person name="Frisvad J.C."/>
            <person name="Workman M."/>
            <person name="Nielsen J."/>
        </authorList>
    </citation>
    <scope>NUCLEOTIDE SEQUENCE [LARGE SCALE GENOMIC DNA]</scope>
    <source>
        <strain evidence="4">IBT 29525</strain>
    </source>
</reference>
<name>A0A1V6RQW0_9EURO</name>
<evidence type="ECO:0000313" key="4">
    <source>
        <dbReference type="Proteomes" id="UP000191612"/>
    </source>
</evidence>
<feature type="domain" description="DUF6590" evidence="2">
    <location>
        <begin position="251"/>
        <end position="394"/>
    </location>
</feature>
<evidence type="ECO:0000259" key="2">
    <source>
        <dbReference type="Pfam" id="PF20233"/>
    </source>
</evidence>
<dbReference type="PANTHER" id="PTHR35391">
    <property type="entry name" value="C2H2-TYPE DOMAIN-CONTAINING PROTEIN-RELATED"/>
    <property type="match status" value="1"/>
</dbReference>
<dbReference type="Pfam" id="PF20233">
    <property type="entry name" value="DUF6590"/>
    <property type="match status" value="1"/>
</dbReference>
<feature type="region of interest" description="Disordered" evidence="1">
    <location>
        <begin position="46"/>
        <end position="90"/>
    </location>
</feature>
<feature type="region of interest" description="Disordered" evidence="1">
    <location>
        <begin position="126"/>
        <end position="184"/>
    </location>
</feature>
<dbReference type="Proteomes" id="UP000191612">
    <property type="component" value="Unassembled WGS sequence"/>
</dbReference>
<dbReference type="EMBL" id="MDYO01000001">
    <property type="protein sequence ID" value="OQE04155.1"/>
    <property type="molecule type" value="Genomic_DNA"/>
</dbReference>
<feature type="region of interest" description="Disordered" evidence="1">
    <location>
        <begin position="421"/>
        <end position="445"/>
    </location>
</feature>
<feature type="compositionally biased region" description="Polar residues" evidence="1">
    <location>
        <begin position="46"/>
        <end position="58"/>
    </location>
</feature>
<dbReference type="PANTHER" id="PTHR35391:SF5">
    <property type="entry name" value="DUF6590 DOMAIN-CONTAINING PROTEIN"/>
    <property type="match status" value="1"/>
</dbReference>
<keyword evidence="4" id="KW-1185">Reference proteome</keyword>
<proteinExistence type="predicted"/>
<feature type="compositionally biased region" description="Polar residues" evidence="1">
    <location>
        <begin position="433"/>
        <end position="445"/>
    </location>
</feature>
<accession>A0A1V6RQW0</accession>
<dbReference type="AlphaFoldDB" id="A0A1V6RQW0"/>